<dbReference type="RefSeq" id="WP_281816175.1">
    <property type="nucleotide sequence ID" value="NZ_BRLB01000008.1"/>
</dbReference>
<dbReference type="AlphaFoldDB" id="A0A9W6DG55"/>
<accession>A0A9W6DG55</accession>
<feature type="region of interest" description="Disordered" evidence="1">
    <location>
        <begin position="36"/>
        <end position="77"/>
    </location>
</feature>
<dbReference type="EMBL" id="BRLB01000008">
    <property type="protein sequence ID" value="GKX30197.1"/>
    <property type="molecule type" value="Genomic_DNA"/>
</dbReference>
<protein>
    <recommendedName>
        <fullName evidence="4">Lipoprotein</fullName>
    </recommendedName>
</protein>
<evidence type="ECO:0008006" key="4">
    <source>
        <dbReference type="Google" id="ProtNLM"/>
    </source>
</evidence>
<evidence type="ECO:0000313" key="2">
    <source>
        <dbReference type="EMBL" id="GKX30197.1"/>
    </source>
</evidence>
<feature type="region of interest" description="Disordered" evidence="1">
    <location>
        <begin position="226"/>
        <end position="247"/>
    </location>
</feature>
<proteinExistence type="predicted"/>
<sequence>MNIKKVIFIIIIIILVGCNNKTNNTSNVNESIENKNATSNDKTLEEQQPTNDKLEKTREEQQSVNDNIEEKPKEQSKQIIDNKIDKSLEEKSQKQENEGIQYINNSMGFSIIFPNSWEGYYNIVKDENSGCIDILYTGKDSTIKGEDGNGLYMFSIIREDKLDDFLDSIKEIGTYREQKYYYATHTDFEIGSLRDEEDENMNTDFKKAMSMLEDVPEILKTIKSIEQQSADDKIEEDSQEQPRQQDEGIKYVNDVMGFSLTFPNSWEGYYNIVEEENGGYIDILYTGKDSTIKGEDGNGLYMFSIIREDELDDFLDSIKEIGTYREQKYYYATHTDFEIGSLRDEEDENMNTDFKKAMSMLEDVPQILETISAME</sequence>
<evidence type="ECO:0000256" key="1">
    <source>
        <dbReference type="SAM" id="MobiDB-lite"/>
    </source>
</evidence>
<evidence type="ECO:0000313" key="3">
    <source>
        <dbReference type="Proteomes" id="UP001144256"/>
    </source>
</evidence>
<name>A0A9W6DG55_9FIRM</name>
<feature type="compositionally biased region" description="Basic and acidic residues" evidence="1">
    <location>
        <begin position="68"/>
        <end position="77"/>
    </location>
</feature>
<reference evidence="2" key="1">
    <citation type="submission" date="2022-06" db="EMBL/GenBank/DDBJ databases">
        <title>Vallitalea longa sp. nov., an anaerobic bacterium isolated from marine sediment.</title>
        <authorList>
            <person name="Hirano S."/>
            <person name="Terahara T."/>
            <person name="Mori K."/>
            <person name="Hamada M."/>
            <person name="Matsumoto R."/>
            <person name="Kobayashi T."/>
        </authorList>
    </citation>
    <scope>NUCLEOTIDE SEQUENCE</scope>
    <source>
        <strain evidence="2">SH18-1</strain>
    </source>
</reference>
<comment type="caution">
    <text evidence="2">The sequence shown here is derived from an EMBL/GenBank/DDBJ whole genome shotgun (WGS) entry which is preliminary data.</text>
</comment>
<feature type="compositionally biased region" description="Basic and acidic residues" evidence="1">
    <location>
        <begin position="52"/>
        <end position="61"/>
    </location>
</feature>
<feature type="compositionally biased region" description="Polar residues" evidence="1">
    <location>
        <begin position="36"/>
        <end position="51"/>
    </location>
</feature>
<gene>
    <name evidence="2" type="ORF">SH1V18_26770</name>
</gene>
<dbReference type="Proteomes" id="UP001144256">
    <property type="component" value="Unassembled WGS sequence"/>
</dbReference>
<organism evidence="2 3">
    <name type="scientific">Vallitalea longa</name>
    <dbReference type="NCBI Taxonomy" id="2936439"/>
    <lineage>
        <taxon>Bacteria</taxon>
        <taxon>Bacillati</taxon>
        <taxon>Bacillota</taxon>
        <taxon>Clostridia</taxon>
        <taxon>Lachnospirales</taxon>
        <taxon>Vallitaleaceae</taxon>
        <taxon>Vallitalea</taxon>
    </lineage>
</organism>
<keyword evidence="3" id="KW-1185">Reference proteome</keyword>
<dbReference type="PROSITE" id="PS51257">
    <property type="entry name" value="PROKAR_LIPOPROTEIN"/>
    <property type="match status" value="1"/>
</dbReference>